<comment type="similarity">
    <text evidence="2 3">Belongs to the peptidase S26 family.</text>
</comment>
<accession>A0A0A0J5D4</accession>
<keyword evidence="3" id="KW-1133">Transmembrane helix</keyword>
<dbReference type="PANTHER" id="PTHR43390">
    <property type="entry name" value="SIGNAL PEPTIDASE I"/>
    <property type="match status" value="1"/>
</dbReference>
<comment type="caution">
    <text evidence="6">The sequence shown here is derived from an EMBL/GenBank/DDBJ whole genome shotgun (WGS) entry which is preliminary data.</text>
</comment>
<keyword evidence="3" id="KW-0472">Membrane</keyword>
<keyword evidence="3" id="KW-0812">Transmembrane</keyword>
<dbReference type="RefSeq" id="WP_035916717.1">
    <property type="nucleotide sequence ID" value="NZ_AVPJ01000009.1"/>
</dbReference>
<dbReference type="AlphaFoldDB" id="A0A0A0J5D4"/>
<dbReference type="GO" id="GO:0005886">
    <property type="term" value="C:plasma membrane"/>
    <property type="evidence" value="ECO:0007669"/>
    <property type="project" value="UniProtKB-SubCell"/>
</dbReference>
<keyword evidence="3" id="KW-0645">Protease</keyword>
<dbReference type="CDD" id="cd06530">
    <property type="entry name" value="S26_SPase_I"/>
    <property type="match status" value="1"/>
</dbReference>
<dbReference type="InterPro" id="IPR036286">
    <property type="entry name" value="LexA/Signal_pep-like_sf"/>
</dbReference>
<dbReference type="PANTHER" id="PTHR43390:SF1">
    <property type="entry name" value="CHLOROPLAST PROCESSING PEPTIDASE"/>
    <property type="match status" value="1"/>
</dbReference>
<dbReference type="InterPro" id="IPR019533">
    <property type="entry name" value="Peptidase_S26"/>
</dbReference>
<keyword evidence="3" id="KW-0378">Hydrolase</keyword>
<organism evidence="6 7">
    <name type="scientific">Knoellia sinensis KCTC 19936</name>
    <dbReference type="NCBI Taxonomy" id="1385520"/>
    <lineage>
        <taxon>Bacteria</taxon>
        <taxon>Bacillati</taxon>
        <taxon>Actinomycetota</taxon>
        <taxon>Actinomycetes</taxon>
        <taxon>Micrococcales</taxon>
        <taxon>Intrasporangiaceae</taxon>
        <taxon>Knoellia</taxon>
    </lineage>
</organism>
<gene>
    <name evidence="6" type="ORF">N802_19155</name>
</gene>
<dbReference type="Pfam" id="PF10502">
    <property type="entry name" value="Peptidase_S26"/>
    <property type="match status" value="1"/>
</dbReference>
<dbReference type="InterPro" id="IPR000223">
    <property type="entry name" value="Pept_S26A_signal_pept_1"/>
</dbReference>
<dbReference type="GO" id="GO:0004252">
    <property type="term" value="F:serine-type endopeptidase activity"/>
    <property type="evidence" value="ECO:0007669"/>
    <property type="project" value="InterPro"/>
</dbReference>
<feature type="transmembrane region" description="Helical" evidence="3">
    <location>
        <begin position="29"/>
        <end position="49"/>
    </location>
</feature>
<dbReference type="EMBL" id="AVPJ01000009">
    <property type="protein sequence ID" value="KGN31959.1"/>
    <property type="molecule type" value="Genomic_DNA"/>
</dbReference>
<dbReference type="GO" id="GO:0006465">
    <property type="term" value="P:signal peptide processing"/>
    <property type="evidence" value="ECO:0007669"/>
    <property type="project" value="InterPro"/>
</dbReference>
<dbReference type="PRINTS" id="PR00727">
    <property type="entry name" value="LEADERPTASE"/>
</dbReference>
<evidence type="ECO:0000256" key="3">
    <source>
        <dbReference type="RuleBase" id="RU362042"/>
    </source>
</evidence>
<dbReference type="NCBIfam" id="TIGR02227">
    <property type="entry name" value="sigpep_I_bact"/>
    <property type="match status" value="1"/>
</dbReference>
<dbReference type="OrthoDB" id="9815782at2"/>
<comment type="subcellular location">
    <subcellularLocation>
        <location evidence="1">Cell membrane</location>
        <topology evidence="1">Single-pass type II membrane protein</topology>
    </subcellularLocation>
    <subcellularLocation>
        <location evidence="3">Membrane</location>
        <topology evidence="3">Single-pass type II membrane protein</topology>
    </subcellularLocation>
</comment>
<evidence type="ECO:0000256" key="4">
    <source>
        <dbReference type="SAM" id="MobiDB-lite"/>
    </source>
</evidence>
<sequence>MTSPATHDTDPVPATTAGAGSSRARVPMLLGAGVLAVMLVRAFLLQPYAVASDSMSPSLSEGDRVLVGKVGGPSVGDVVAADVTSAWPGPDRATHTDDGLIGRVLGSASGALGIDLGEKSVLGRVVASGGDVVVCCESGQVTVNGAAVGPRLADAAPPFRITVPQGRYFLLSDDPDTVTDSRTHVGAGSESSDGTVDGEAIIGRVLTRIWPPSRMGAPNPFPTTQP</sequence>
<reference evidence="6 7" key="1">
    <citation type="submission" date="2013-08" db="EMBL/GenBank/DDBJ databases">
        <title>The genome sequence of Knoellia sinensis.</title>
        <authorList>
            <person name="Zhu W."/>
            <person name="Wang G."/>
        </authorList>
    </citation>
    <scope>NUCLEOTIDE SEQUENCE [LARGE SCALE GENOMIC DNA]</scope>
    <source>
        <strain evidence="6 7">KCTC 19936</strain>
    </source>
</reference>
<dbReference type="Proteomes" id="UP000030002">
    <property type="component" value="Unassembled WGS sequence"/>
</dbReference>
<proteinExistence type="inferred from homology"/>
<protein>
    <recommendedName>
        <fullName evidence="3">Signal peptidase I</fullName>
        <ecNumber evidence="3">3.4.21.89</ecNumber>
    </recommendedName>
</protein>
<dbReference type="SUPFAM" id="SSF51306">
    <property type="entry name" value="LexA/Signal peptidase"/>
    <property type="match status" value="1"/>
</dbReference>
<evidence type="ECO:0000313" key="7">
    <source>
        <dbReference type="Proteomes" id="UP000030002"/>
    </source>
</evidence>
<dbReference type="Gene3D" id="2.10.109.10">
    <property type="entry name" value="Umud Fragment, subunit A"/>
    <property type="match status" value="1"/>
</dbReference>
<keyword evidence="7" id="KW-1185">Reference proteome</keyword>
<evidence type="ECO:0000259" key="5">
    <source>
        <dbReference type="Pfam" id="PF10502"/>
    </source>
</evidence>
<evidence type="ECO:0000256" key="1">
    <source>
        <dbReference type="ARBA" id="ARBA00004401"/>
    </source>
</evidence>
<dbReference type="STRING" id="1385520.N802_19155"/>
<dbReference type="EC" id="3.4.21.89" evidence="3"/>
<evidence type="ECO:0000313" key="6">
    <source>
        <dbReference type="EMBL" id="KGN31959.1"/>
    </source>
</evidence>
<feature type="region of interest" description="Disordered" evidence="4">
    <location>
        <begin position="1"/>
        <end position="20"/>
    </location>
</feature>
<dbReference type="eggNOG" id="COG0681">
    <property type="taxonomic scope" value="Bacteria"/>
</dbReference>
<feature type="domain" description="Peptidase S26" evidence="5">
    <location>
        <begin position="30"/>
        <end position="210"/>
    </location>
</feature>
<evidence type="ECO:0000256" key="2">
    <source>
        <dbReference type="ARBA" id="ARBA00009370"/>
    </source>
</evidence>
<comment type="catalytic activity">
    <reaction evidence="3">
        <text>Cleavage of hydrophobic, N-terminal signal or leader sequences from secreted and periplasmic proteins.</text>
        <dbReference type="EC" id="3.4.21.89"/>
    </reaction>
</comment>
<dbReference type="GO" id="GO:0009003">
    <property type="term" value="F:signal peptidase activity"/>
    <property type="evidence" value="ECO:0007669"/>
    <property type="project" value="UniProtKB-EC"/>
</dbReference>
<name>A0A0A0J5D4_9MICO</name>